<feature type="region of interest" description="Disordered" evidence="1">
    <location>
        <begin position="2063"/>
        <end position="2093"/>
    </location>
</feature>
<feature type="compositionally biased region" description="Acidic residues" evidence="1">
    <location>
        <begin position="350"/>
        <end position="370"/>
    </location>
</feature>
<evidence type="ECO:0000313" key="4">
    <source>
        <dbReference type="Proteomes" id="UP000504629"/>
    </source>
</evidence>
<dbReference type="InterPro" id="IPR026847">
    <property type="entry name" value="VPS13"/>
</dbReference>
<sequence length="2783" mass="300989">AGVQGVECCSVSVELESPVVVVPVSAESSAVLVAHLGRMSLANRPGPPAHTAYTVRLRDIALATLDVAEKLKHRPLTAESMEDTYDVSAGKPVLHDTALQLTLDYCDKELDGEVVYQCEVTGKIVEGLQLSACREQYEQLLQALSSAAGPPAPRPAPHPAPSHQPPAHGLHDGGSVVEGAVPTLRLDPAVRAAVLAVPRPASAPPAPHFIPLIVRAEVPALSVRLRADVGEGERSLVELSVQQLALHYRRARPHHTALQVRLQGVRMEDLVAGRDPRHRLLLQSHVGRAPPGPRTRARSVPPAPAPPRTPRAPRPRSLSPGTTLDQSPEKDKAKKQENKCGATPPCSPEGEGDTEDDAQFDDSPSSDDDNLVCVSVHTTDPEHPEFETKYQKVSKLTTVEFNSLNLVINIDSWVAVLDFFGIAGDDDPPPGPPQDDPQTVESESAAGTVSQTDVSVRSLSVVVVGGRGETCRALLCRVRLQATATGLTRQLRGRLAALCLQDLTPHAPLWRNRLRTHATPALSFHYRRLGGAEAAQAGHDSSLSVELGAVTYVHTKRFVHELQTFAAEFSLLRRVIMQARLKVSPPERRDRAARVRVRLRAAAPTIVVPVSGRSARALTARLDALELDTAFRRAGQPGTVSALRDADASERELLEVRTVKLEGLSLRCGRGPQLLQAPAQLLLCIERNLDPTHNVADMTIQGTLATLVCSVDAAQYGVVRGVLDHNLGDTLPPAPAAPSPPPHQQVWTTLSIRLELLDVTVRLEPEHGVTSLACINFIKSRLLVEIYSDLSQDIDLVSQEILVSDTRFAAEPANRRANVFARIVQPMPEHPHSVQAEVHARKRQDSSAYTILINNMRLMAILDWWEAAGNFILQPPPPSADAGQPNIEESSHARGSSAAPHDEPRLELKLNVTDSQLVLVEDASLWDTNAVILRSTTVLRYAGGSSVPVSCSLSELEVFSCVLGLEEETALSIIDPAAVQLTLHADRTLHVQMGTLNLRLSYHDMRMFASMLQSLPVQVRAALSGKAEEPLKKEDVPANSVYMRAPPAWPAPLARARPPHARAHPPLARTRPPPASPPSAVWPLAAVQVTADCVALCVIDDCLDSDVPLLELSLSELQVEQDLRKAPGSLEDPVLVSSPASPVRGGAGGGRLAAGLAVDYYNRTLSSWEPMVEPWRFESRWETSLTSELSLSRAQVHVTSAETLNLNVTSALVELLMLVRANWTADYYAPHAQSGATEQSPKSSPAGHRRRSPFVPYALRNHTGHKLWFTTLLTTVDEMRPTGRGDGCGPDDTWMLVRAQHTEPFSFGGRRARRRPVAALHRWTVLLRLDGWDPPDPVCVDRVGLYFRTLTHTKTGAEARIVFEVSLEGSARKLVTVRSALQLVNKLPHPVEVRMDHAPSTEEGDTAGAVRAWCAALQRPRLPPRAPPRAPPLALRPALSARGTHASHHSSVSYLQSYSQWVGGGVRSARVSPGDSWAAPLEAEGGALWTRPLPPAPTPAHPYSPTAIHWKDASPSKPLLHYSCTAPPDHVYRFCCVMIRERFPPDRGPPIAGHTLTLVPALRLENLLPLELQYRSVNKAGLVVHGSVAPGDTKPFHQVNVEEGVELSIKLEGFGWSTSVVVGGPGGAGGAAGTPASFSAKIKLRDTRSRRLYLNARVTVKKTDGMKVSVSAAYWLVNRTGLPLVYRAEGSAADAAGQFAEHELARVVAPLLFSFAEPDARPTLCARLGRGLPGNPEWCSPFGLGPGVSVKRLEVRGEGEGGGGERVYAVGVSVRAGRGRYRRTNIVTLAPRYQLHNNTTRTLQFAQACAATTLVRARQPTVQYIQVSNLDPRVTEPDGSYQLVRVEVVLQGATLFVVLTDAECAPPPLRIDNYSPVSIIYHQVLTTPSGAGGGDLIRLFVKLYIGRRARAQVGCAEESAVRAHGREVCALPAAEGARVLALRAPGGPPRHLPLDVLPATHTLLYQNFIYVVFQATARDSNPSNTGKQAPPADADDNVLVLEVPLGSTRVQLGRKRYGDRDSNPSNTGKQAPPADADDNVLVLEVPLGSTRVQLGRKRYGDRSQLWRRGPNDQLIHEGSSPPQPTDSQLSEDAPLSPHAMVLDIEDAAPRPGRAAALVLRRADARRASTQAWQLRAARLCCAHRNLCVQPDPPSLMGLAPGSRVVLGMAGASVRPEQQVSWHTLRPGSGKLLLTLQADGPTRLIQIRDQQAPDSGWVEGDGERGGGGGGREWEVWVSAGGVSVSLVGGGEELVAAHAVSLRARACLTPSAASLALTLQDMQWDNQLLGTPSPVLLYCLPDRSGANAPALHASVELQRSPSDKYNAYFFRHLVVALKPLAVRLEERLILVLWSWWREEDEDSAQEQVDEADYETRRMLHSLTALSATRYYFGLLKIIPSQIRLSMCTANKLDSSLGSLKRRLGLTLIKFEDAAVELEPFERVHVFETASYLGRQMLAHFKDELKWQAAKILGSVDFLGNPLGFVADVSEGVTGLLLEGNVGALLKNVTHGISNSAAKVSESLGDGLERVVWDEAHEETRRRIRSAAHGHHLAAGLRGLGLGILGGMTSLVKHSYEGATQEGLGGFLTGVGKGLVGTVTKPVIGVLDLAAETASALRDTSRRSDKWVPARVRGPRCAWGAGSALPRYCGAQAHGAALLYALNNNDYSERFLAYRIVRDTPHDIRALLSDSYLRIFTCKHSAPQVVMETHLSNLVSCAVVEAGGAQLVELGVRGGEAGVRRPRVQCDSAALARWLRTHALYAAQLYHERAHTLLPPEPALCAPGNH</sequence>
<evidence type="ECO:0000259" key="2">
    <source>
        <dbReference type="Pfam" id="PF25033"/>
    </source>
</evidence>
<dbReference type="PANTHER" id="PTHR16166:SF141">
    <property type="entry name" value="INTERMEMBRANE LIPID TRANSFER PROTEIN VPS13D"/>
    <property type="match status" value="1"/>
</dbReference>
<feature type="compositionally biased region" description="Polar residues" evidence="1">
    <location>
        <begin position="1234"/>
        <end position="1243"/>
    </location>
</feature>
<dbReference type="Proteomes" id="UP000504629">
    <property type="component" value="Unplaced"/>
</dbReference>
<evidence type="ECO:0000259" key="3">
    <source>
        <dbReference type="Pfam" id="PF25036"/>
    </source>
</evidence>
<organism evidence="4 5">
    <name type="scientific">Bombyx mandarina</name>
    <name type="common">Wild silk moth</name>
    <name type="synonym">Wild silkworm</name>
    <dbReference type="NCBI Taxonomy" id="7092"/>
    <lineage>
        <taxon>Eukaryota</taxon>
        <taxon>Metazoa</taxon>
        <taxon>Ecdysozoa</taxon>
        <taxon>Arthropoda</taxon>
        <taxon>Hexapoda</taxon>
        <taxon>Insecta</taxon>
        <taxon>Pterygota</taxon>
        <taxon>Neoptera</taxon>
        <taxon>Endopterygota</taxon>
        <taxon>Lepidoptera</taxon>
        <taxon>Glossata</taxon>
        <taxon>Ditrysia</taxon>
        <taxon>Bombycoidea</taxon>
        <taxon>Bombycidae</taxon>
        <taxon>Bombycinae</taxon>
        <taxon>Bombyx</taxon>
    </lineage>
</organism>
<dbReference type="KEGG" id="bman:114251001"/>
<dbReference type="PANTHER" id="PTHR16166">
    <property type="entry name" value="VACUOLAR PROTEIN SORTING-ASSOCIATED PROTEIN VPS13"/>
    <property type="match status" value="1"/>
</dbReference>
<feature type="domain" description="Vacuolar protein sorting-associated protein 13 VPS13 adaptor binding" evidence="3">
    <location>
        <begin position="1324"/>
        <end position="1397"/>
    </location>
</feature>
<dbReference type="Pfam" id="PF25036">
    <property type="entry name" value="VPS13_VAB"/>
    <property type="match status" value="2"/>
</dbReference>
<gene>
    <name evidence="5" type="primary">LOC114251001</name>
</gene>
<dbReference type="GeneID" id="114251001"/>
<feature type="region of interest" description="Disordered" evidence="1">
    <location>
        <begin position="1053"/>
        <end position="1078"/>
    </location>
</feature>
<feature type="compositionally biased region" description="Pro residues" evidence="1">
    <location>
        <begin position="150"/>
        <end position="164"/>
    </location>
</feature>
<feature type="domain" description="VPS13-like middle region" evidence="2">
    <location>
        <begin position="748"/>
        <end position="1015"/>
    </location>
</feature>
<dbReference type="Pfam" id="PF25033">
    <property type="entry name" value="VPS13_M"/>
    <property type="match status" value="1"/>
</dbReference>
<evidence type="ECO:0000313" key="5">
    <source>
        <dbReference type="RefSeq" id="XP_028040947.1"/>
    </source>
</evidence>
<feature type="region of interest" description="Disordered" evidence="1">
    <location>
        <begin position="1232"/>
        <end position="1251"/>
    </location>
</feature>
<feature type="region of interest" description="Disordered" evidence="1">
    <location>
        <begin position="2010"/>
        <end position="2039"/>
    </location>
</feature>
<protein>
    <submittedName>
        <fullName evidence="5">Vacuolar protein sorting-associated protein 13D-like</fullName>
    </submittedName>
</protein>
<dbReference type="RefSeq" id="XP_028040947.1">
    <property type="nucleotide sequence ID" value="XM_028185146.1"/>
</dbReference>
<feature type="region of interest" description="Disordered" evidence="1">
    <location>
        <begin position="424"/>
        <end position="451"/>
    </location>
</feature>
<name>A0A6J2KJ20_BOMMA</name>
<reference evidence="5" key="1">
    <citation type="submission" date="2025-08" db="UniProtKB">
        <authorList>
            <consortium name="RefSeq"/>
        </authorList>
    </citation>
    <scope>IDENTIFICATION</scope>
    <source>
        <tissue evidence="5">Silk gland</tissue>
    </source>
</reference>
<feature type="compositionally biased region" description="Pro residues" evidence="1">
    <location>
        <begin position="301"/>
        <end position="312"/>
    </location>
</feature>
<dbReference type="OrthoDB" id="272810at2759"/>
<dbReference type="GO" id="GO:0045053">
    <property type="term" value="P:protein retention in Golgi apparatus"/>
    <property type="evidence" value="ECO:0007669"/>
    <property type="project" value="TreeGrafter"/>
</dbReference>
<proteinExistence type="predicted"/>
<feature type="domain" description="Vacuolar protein sorting-associated protein 13 VPS13 adaptor binding" evidence="3">
    <location>
        <begin position="1553"/>
        <end position="1812"/>
    </location>
</feature>
<keyword evidence="4" id="KW-1185">Reference proteome</keyword>
<dbReference type="InterPro" id="IPR056747">
    <property type="entry name" value="VPS13-like_M"/>
</dbReference>
<evidence type="ECO:0000256" key="1">
    <source>
        <dbReference type="SAM" id="MobiDB-lite"/>
    </source>
</evidence>
<feature type="region of interest" description="Disordered" evidence="1">
    <location>
        <begin position="875"/>
        <end position="903"/>
    </location>
</feature>
<accession>A0A6J2KJ20</accession>
<feature type="compositionally biased region" description="Basic and acidic residues" evidence="1">
    <location>
        <begin position="327"/>
        <end position="338"/>
    </location>
</feature>
<dbReference type="GO" id="GO:0007005">
    <property type="term" value="P:mitochondrion organization"/>
    <property type="evidence" value="ECO:0007669"/>
    <property type="project" value="TreeGrafter"/>
</dbReference>
<dbReference type="InterPro" id="IPR009543">
    <property type="entry name" value="VPS13_VAB"/>
</dbReference>
<feature type="compositionally biased region" description="Polar residues" evidence="1">
    <location>
        <begin position="439"/>
        <end position="451"/>
    </location>
</feature>
<feature type="region of interest" description="Disordered" evidence="1">
    <location>
        <begin position="147"/>
        <end position="176"/>
    </location>
</feature>
<dbReference type="GO" id="GO:0006623">
    <property type="term" value="P:protein targeting to vacuole"/>
    <property type="evidence" value="ECO:0007669"/>
    <property type="project" value="TreeGrafter"/>
</dbReference>
<feature type="non-terminal residue" evidence="5">
    <location>
        <position position="1"/>
    </location>
</feature>
<feature type="region of interest" description="Disordered" evidence="1">
    <location>
        <begin position="283"/>
        <end position="372"/>
    </location>
</feature>